<keyword evidence="7 10" id="KW-1133">Transmembrane helix</keyword>
<evidence type="ECO:0000256" key="8">
    <source>
        <dbReference type="ARBA" id="ARBA00023136"/>
    </source>
</evidence>
<comment type="similarity">
    <text evidence="2">Belongs to the multi antimicrobial extrusion (MATE) (TC 2.A.66.1) family. MepA subfamily.</text>
</comment>
<evidence type="ECO:0000256" key="5">
    <source>
        <dbReference type="ARBA" id="ARBA00022475"/>
    </source>
</evidence>
<keyword evidence="6 10" id="KW-0812">Transmembrane</keyword>
<dbReference type="GO" id="GO:0042910">
    <property type="term" value="F:xenobiotic transmembrane transporter activity"/>
    <property type="evidence" value="ECO:0007669"/>
    <property type="project" value="InterPro"/>
</dbReference>
<keyword evidence="5" id="KW-1003">Cell membrane</keyword>
<dbReference type="GO" id="GO:0015297">
    <property type="term" value="F:antiporter activity"/>
    <property type="evidence" value="ECO:0007669"/>
    <property type="project" value="InterPro"/>
</dbReference>
<keyword evidence="12" id="KW-1185">Reference proteome</keyword>
<evidence type="ECO:0000256" key="10">
    <source>
        <dbReference type="SAM" id="Phobius"/>
    </source>
</evidence>
<evidence type="ECO:0000256" key="6">
    <source>
        <dbReference type="ARBA" id="ARBA00022692"/>
    </source>
</evidence>
<feature type="transmembrane region" description="Helical" evidence="10">
    <location>
        <begin position="196"/>
        <end position="215"/>
    </location>
</feature>
<dbReference type="InterPro" id="IPR051327">
    <property type="entry name" value="MATE_MepA_subfamily"/>
</dbReference>
<feature type="transmembrane region" description="Helical" evidence="10">
    <location>
        <begin position="62"/>
        <end position="81"/>
    </location>
</feature>
<proteinExistence type="inferred from homology"/>
<name>K0AWQ7_GOTA9</name>
<dbReference type="STRING" id="1128398.Curi_c00840"/>
<dbReference type="AlphaFoldDB" id="K0AWQ7"/>
<evidence type="ECO:0000313" key="12">
    <source>
        <dbReference type="Proteomes" id="UP000006094"/>
    </source>
</evidence>
<dbReference type="Pfam" id="PF01554">
    <property type="entry name" value="MatE"/>
    <property type="match status" value="2"/>
</dbReference>
<dbReference type="Proteomes" id="UP000006094">
    <property type="component" value="Chromosome"/>
</dbReference>
<evidence type="ECO:0000256" key="2">
    <source>
        <dbReference type="ARBA" id="ARBA00008417"/>
    </source>
</evidence>
<feature type="transmembrane region" description="Helical" evidence="10">
    <location>
        <begin position="236"/>
        <end position="258"/>
    </location>
</feature>
<dbReference type="InterPro" id="IPR048279">
    <property type="entry name" value="MdtK-like"/>
</dbReference>
<feature type="transmembrane region" description="Helical" evidence="10">
    <location>
        <begin position="20"/>
        <end position="42"/>
    </location>
</feature>
<dbReference type="GO" id="GO:0005886">
    <property type="term" value="C:plasma membrane"/>
    <property type="evidence" value="ECO:0007669"/>
    <property type="project" value="UniProtKB-SubCell"/>
</dbReference>
<feature type="transmembrane region" description="Helical" evidence="10">
    <location>
        <begin position="360"/>
        <end position="378"/>
    </location>
</feature>
<accession>K0AWQ7</accession>
<dbReference type="RefSeq" id="WP_014966302.1">
    <property type="nucleotide sequence ID" value="NC_018664.1"/>
</dbReference>
<dbReference type="HOGENOM" id="CLU_012893_0_2_9"/>
<feature type="transmembrane region" description="Helical" evidence="10">
    <location>
        <begin position="416"/>
        <end position="437"/>
    </location>
</feature>
<dbReference type="PANTHER" id="PTHR43823">
    <property type="entry name" value="SPORULATION PROTEIN YKVU"/>
    <property type="match status" value="1"/>
</dbReference>
<evidence type="ECO:0000256" key="9">
    <source>
        <dbReference type="ARBA" id="ARBA00023251"/>
    </source>
</evidence>
<evidence type="ECO:0000256" key="7">
    <source>
        <dbReference type="ARBA" id="ARBA00022989"/>
    </source>
</evidence>
<dbReference type="GO" id="GO:0046677">
    <property type="term" value="P:response to antibiotic"/>
    <property type="evidence" value="ECO:0007669"/>
    <property type="project" value="UniProtKB-KW"/>
</dbReference>
<feature type="transmembrane region" description="Helical" evidence="10">
    <location>
        <begin position="316"/>
        <end position="340"/>
    </location>
</feature>
<dbReference type="OrthoDB" id="9808954at2"/>
<evidence type="ECO:0000256" key="1">
    <source>
        <dbReference type="ARBA" id="ARBA00004651"/>
    </source>
</evidence>
<evidence type="ECO:0000256" key="4">
    <source>
        <dbReference type="ARBA" id="ARBA00022448"/>
    </source>
</evidence>
<dbReference type="NCBIfam" id="TIGR00797">
    <property type="entry name" value="matE"/>
    <property type="match status" value="1"/>
</dbReference>
<dbReference type="InterPro" id="IPR002528">
    <property type="entry name" value="MATE_fam"/>
</dbReference>
<dbReference type="PIRSF" id="PIRSF006603">
    <property type="entry name" value="DinF"/>
    <property type="match status" value="1"/>
</dbReference>
<reference evidence="11 12" key="1">
    <citation type="journal article" date="2012" name="PLoS ONE">
        <title>The purine-utilizing bacterium Clostridium acidurici 9a: a genome-guided metabolic reconsideration.</title>
        <authorList>
            <person name="Hartwich K."/>
            <person name="Poehlein A."/>
            <person name="Daniel R."/>
        </authorList>
    </citation>
    <scope>NUCLEOTIDE SEQUENCE [LARGE SCALE GENOMIC DNA]</scope>
    <source>
        <strain evidence="12">ATCC 7906 / DSM 604 / BCRC 14475 / CIP 104303 / KCTC 5404 / NCIMB 10678 / 9a</strain>
    </source>
</reference>
<feature type="transmembrane region" description="Helical" evidence="10">
    <location>
        <begin position="270"/>
        <end position="295"/>
    </location>
</feature>
<keyword evidence="4" id="KW-0813">Transport</keyword>
<keyword evidence="8 10" id="KW-0472">Membrane</keyword>
<organism evidence="11 12">
    <name type="scientific">Gottschalkia acidurici (strain ATCC 7906 / DSM 604 / BCRC 14475 / CIP 104303 / KCTC 5404 / NCIMB 10678 / 9a)</name>
    <name type="common">Clostridium acidurici</name>
    <dbReference type="NCBI Taxonomy" id="1128398"/>
    <lineage>
        <taxon>Bacteria</taxon>
        <taxon>Bacillati</taxon>
        <taxon>Bacillota</taxon>
        <taxon>Tissierellia</taxon>
        <taxon>Tissierellales</taxon>
        <taxon>Gottschalkiaceae</taxon>
        <taxon>Gottschalkia</taxon>
    </lineage>
</organism>
<dbReference type="PATRIC" id="fig|1128398.3.peg.84"/>
<dbReference type="PANTHER" id="PTHR43823:SF4">
    <property type="entry name" value="SPORULATION PROTEIN YKVU"/>
    <property type="match status" value="1"/>
</dbReference>
<dbReference type="EMBL" id="CP003326">
    <property type="protein sequence ID" value="AFS77165.1"/>
    <property type="molecule type" value="Genomic_DNA"/>
</dbReference>
<gene>
    <name evidence="11" type="ordered locus">Curi_c00840</name>
</gene>
<feature type="transmembrane region" description="Helical" evidence="10">
    <location>
        <begin position="168"/>
        <end position="190"/>
    </location>
</feature>
<dbReference type="eggNOG" id="COG0534">
    <property type="taxonomic scope" value="Bacteria"/>
</dbReference>
<feature type="transmembrane region" description="Helical" evidence="10">
    <location>
        <begin position="93"/>
        <end position="116"/>
    </location>
</feature>
<evidence type="ECO:0000256" key="3">
    <source>
        <dbReference type="ARBA" id="ARBA00022106"/>
    </source>
</evidence>
<protein>
    <recommendedName>
        <fullName evidence="3">Multidrug export protein MepA</fullName>
    </recommendedName>
</protein>
<sequence>MSNKVDLLNDDVRKTFFRYLIPSIGGMLGTSLYVLADTMFVGRGIGSQGLAALNISIPMMNVFNGLGLLFGIGGATALSISRGQNDEDQVNHIFTKAMLMAGLLGIIFTIVRIFFLDELCTFLGASGTTLQMAKDYLGAVMSFSIAFLLNSALTVFVRNDGAPKLAMWGMLSGSIANVILDYVFIFIFGWGMWGAAVATGMSPVISLVILSTHFIRKNNTIKIIKTKLQLNILKRIVANGGSSFIVEISSGIVIFAFNNVILDITGDIGVSAYSIIANLSLVCTAIFTGIGQAIQPIVSINYGARKIERVYESARMAIYWALGLGVVFYMIGILFPNALISIFNKDNAELADITSRGIRLYFIAFIFMGLNIVMASYIQSTEQARTSMIISLSRGFIFIILFLAILPKVFGIDGVWLTLPLAEIMTVILSVVCFKSCRDAISYSIKKKRLMVK</sequence>
<feature type="transmembrane region" description="Helical" evidence="10">
    <location>
        <begin position="136"/>
        <end position="156"/>
    </location>
</feature>
<comment type="subcellular location">
    <subcellularLocation>
        <location evidence="1">Cell membrane</location>
        <topology evidence="1">Multi-pass membrane protein</topology>
    </subcellularLocation>
</comment>
<dbReference type="InterPro" id="IPR045070">
    <property type="entry name" value="MATE_MepA-like"/>
</dbReference>
<dbReference type="CDD" id="cd13143">
    <property type="entry name" value="MATE_MepA_like"/>
    <property type="match status" value="1"/>
</dbReference>
<evidence type="ECO:0000313" key="11">
    <source>
        <dbReference type="EMBL" id="AFS77165.1"/>
    </source>
</evidence>
<dbReference type="KEGG" id="cad:Curi_c00840"/>
<feature type="transmembrane region" description="Helical" evidence="10">
    <location>
        <begin position="390"/>
        <end position="410"/>
    </location>
</feature>
<keyword evidence="9" id="KW-0046">Antibiotic resistance</keyword>